<evidence type="ECO:0000313" key="8">
    <source>
        <dbReference type="Proteomes" id="UP000249616"/>
    </source>
</evidence>
<dbReference type="InterPro" id="IPR036188">
    <property type="entry name" value="FAD/NAD-bd_sf"/>
</dbReference>
<evidence type="ECO:0000259" key="6">
    <source>
        <dbReference type="Pfam" id="PF07992"/>
    </source>
</evidence>
<dbReference type="SUPFAM" id="SSF51905">
    <property type="entry name" value="FAD/NAD(P)-binding domain"/>
    <property type="match status" value="1"/>
</dbReference>
<dbReference type="InterPro" id="IPR051169">
    <property type="entry name" value="NADH-Q_oxidoreductase"/>
</dbReference>
<comment type="cofactor">
    <cofactor evidence="1">
        <name>FAD</name>
        <dbReference type="ChEBI" id="CHEBI:57692"/>
    </cofactor>
</comment>
<gene>
    <name evidence="7" type="ORF">DN051_38465</name>
</gene>
<dbReference type="PANTHER" id="PTHR42913:SF3">
    <property type="entry name" value="64 KDA MITOCHONDRIAL NADH DEHYDROGENASE (EUROFUNG)"/>
    <property type="match status" value="1"/>
</dbReference>
<evidence type="ECO:0000313" key="7">
    <source>
        <dbReference type="EMBL" id="AWW41798.1"/>
    </source>
</evidence>
<dbReference type="GO" id="GO:0003955">
    <property type="term" value="F:NAD(P)H dehydrogenase (quinone) activity"/>
    <property type="evidence" value="ECO:0007669"/>
    <property type="project" value="TreeGrafter"/>
</dbReference>
<sequence length="403" mass="42063">MKNILVIGGGFAGVWSAAGAVRAARAAGDAGEGLRVTLVSGGDDLVIRPRMYEEDPEGMRLALDRILGPIGVRRVTATVTGIDTEAHTVRAVSRTGEDLELSYDKLVLATGSQAVSPKLPGAEYIFNVDTMPAAAALNNHLKLLPEQAAAQGRYTAVVVGASFTGLEIGTAIGERLTAIAARDGAAEDVRVVLVDRADVVGPELGENPRPLIDSALDELKIERRLGRTVASATDKTVTLSDGEVIPAATVVWTAGMAASPLTAQIPGERDRLGRLAVDENLRVIGVADVYAAGDTAAAPAEVGQVTTLSCQHAQPMGKFAGHNVAAELFGQDLLTFTPDPYGVCLDLGPAGAVVMMGWGQDRQVVVTGEEAKTLKQNINTLWVYPPVDDAEQILAQAGRFSNG</sequence>
<name>A0A2Z4JAS0_9ACTN</name>
<keyword evidence="3" id="KW-0285">Flavoprotein</keyword>
<keyword evidence="5" id="KW-0560">Oxidoreductase</keyword>
<dbReference type="PANTHER" id="PTHR42913">
    <property type="entry name" value="APOPTOSIS-INDUCING FACTOR 1"/>
    <property type="match status" value="1"/>
</dbReference>
<dbReference type="GO" id="GO:0019646">
    <property type="term" value="P:aerobic electron transport chain"/>
    <property type="evidence" value="ECO:0007669"/>
    <property type="project" value="TreeGrafter"/>
</dbReference>
<dbReference type="PRINTS" id="PR00411">
    <property type="entry name" value="PNDRDTASEI"/>
</dbReference>
<evidence type="ECO:0000256" key="4">
    <source>
        <dbReference type="ARBA" id="ARBA00022827"/>
    </source>
</evidence>
<dbReference type="EMBL" id="CP030073">
    <property type="protein sequence ID" value="AWW41798.1"/>
    <property type="molecule type" value="Genomic_DNA"/>
</dbReference>
<dbReference type="RefSeq" id="WP_112441497.1">
    <property type="nucleotide sequence ID" value="NZ_CP030073.1"/>
</dbReference>
<dbReference type="PRINTS" id="PR00368">
    <property type="entry name" value="FADPNR"/>
</dbReference>
<proteinExistence type="inferred from homology"/>
<dbReference type="AlphaFoldDB" id="A0A2Z4JAS0"/>
<dbReference type="Proteomes" id="UP000249616">
    <property type="component" value="Chromosome"/>
</dbReference>
<reference evidence="7 8" key="1">
    <citation type="journal article" date="2019" name="Int. J. Syst. Evol. Microbiol.">
        <title>Streptomyces cadmiisoli sp. nov., a novel actinomycete isolated from cadmium-contaminated soil.</title>
        <authorList>
            <person name="Li K."/>
            <person name="Tang X."/>
            <person name="Zhao J."/>
            <person name="Guo Y."/>
            <person name="Tang Y."/>
            <person name="Gao J."/>
        </authorList>
    </citation>
    <scope>NUCLEOTIDE SEQUENCE [LARGE SCALE GENOMIC DNA]</scope>
    <source>
        <strain evidence="7 8">ZFG47</strain>
    </source>
</reference>
<evidence type="ECO:0000256" key="1">
    <source>
        <dbReference type="ARBA" id="ARBA00001974"/>
    </source>
</evidence>
<dbReference type="Gene3D" id="3.50.50.100">
    <property type="match status" value="1"/>
</dbReference>
<dbReference type="Pfam" id="PF07992">
    <property type="entry name" value="Pyr_redox_2"/>
    <property type="match status" value="1"/>
</dbReference>
<dbReference type="InterPro" id="IPR023753">
    <property type="entry name" value="FAD/NAD-binding_dom"/>
</dbReference>
<feature type="domain" description="FAD/NAD(P)-binding" evidence="6">
    <location>
        <begin position="3"/>
        <end position="315"/>
    </location>
</feature>
<keyword evidence="4" id="KW-0274">FAD</keyword>
<dbReference type="KEGG" id="scad:DN051_38465"/>
<accession>A0A2Z4JAS0</accession>
<evidence type="ECO:0000256" key="3">
    <source>
        <dbReference type="ARBA" id="ARBA00022630"/>
    </source>
</evidence>
<protein>
    <submittedName>
        <fullName evidence="7">Dehydrogenase</fullName>
    </submittedName>
</protein>
<organism evidence="7 8">
    <name type="scientific">Streptomyces cadmiisoli</name>
    <dbReference type="NCBI Taxonomy" id="2184053"/>
    <lineage>
        <taxon>Bacteria</taxon>
        <taxon>Bacillati</taxon>
        <taxon>Actinomycetota</taxon>
        <taxon>Actinomycetes</taxon>
        <taxon>Kitasatosporales</taxon>
        <taxon>Streptomycetaceae</taxon>
        <taxon>Streptomyces</taxon>
        <taxon>Streptomyces aurantiacus group</taxon>
    </lineage>
</organism>
<evidence type="ECO:0000256" key="5">
    <source>
        <dbReference type="ARBA" id="ARBA00023002"/>
    </source>
</evidence>
<comment type="similarity">
    <text evidence="2">Belongs to the NADH dehydrogenase family.</text>
</comment>
<evidence type="ECO:0000256" key="2">
    <source>
        <dbReference type="ARBA" id="ARBA00005272"/>
    </source>
</evidence>
<keyword evidence="8" id="KW-1185">Reference proteome</keyword>